<keyword evidence="2" id="KW-1185">Reference proteome</keyword>
<dbReference type="Gene3D" id="1.20.59.10">
    <property type="entry name" value="Chorismate mutase"/>
    <property type="match status" value="1"/>
</dbReference>
<gene>
    <name evidence="1" type="ORF">GCM10015535_36530</name>
</gene>
<evidence type="ECO:0000313" key="1">
    <source>
        <dbReference type="EMBL" id="GGV87229.1"/>
    </source>
</evidence>
<protein>
    <recommendedName>
        <fullName evidence="3">Chorismate mutase</fullName>
    </recommendedName>
</protein>
<name>A0ABQ2W2I9_9ACTN</name>
<comment type="caution">
    <text evidence="1">The sequence shown here is derived from an EMBL/GenBank/DDBJ whole genome shotgun (WGS) entry which is preliminary data.</text>
</comment>
<dbReference type="RefSeq" id="WP_189544800.1">
    <property type="nucleotide sequence ID" value="NZ_BMTF01000011.1"/>
</dbReference>
<accession>A0ABQ2W2I9</accession>
<dbReference type="EMBL" id="BMTF01000011">
    <property type="protein sequence ID" value="GGV87229.1"/>
    <property type="molecule type" value="Genomic_DNA"/>
</dbReference>
<proteinExistence type="predicted"/>
<evidence type="ECO:0000313" key="2">
    <source>
        <dbReference type="Proteomes" id="UP000660675"/>
    </source>
</evidence>
<sequence length="105" mass="11599">MSPALEVPPDLTEAVGEPEIRALLSDLDGKIVSMVLRRVELARYDQSLRRLSGMPVSELAWENGVLERYGDELGRKGVDIGRAVLALSRLRAEHRPARQGAPEPE</sequence>
<reference evidence="2" key="1">
    <citation type="journal article" date="2019" name="Int. J. Syst. Evol. Microbiol.">
        <title>The Global Catalogue of Microorganisms (GCM) 10K type strain sequencing project: providing services to taxonomists for standard genome sequencing and annotation.</title>
        <authorList>
            <consortium name="The Broad Institute Genomics Platform"/>
            <consortium name="The Broad Institute Genome Sequencing Center for Infectious Disease"/>
            <person name="Wu L."/>
            <person name="Ma J."/>
        </authorList>
    </citation>
    <scope>NUCLEOTIDE SEQUENCE [LARGE SCALE GENOMIC DNA]</scope>
    <source>
        <strain evidence="2">JCM 4376</strain>
    </source>
</reference>
<organism evidence="1 2">
    <name type="scientific">Streptomyces gelaticus</name>
    <dbReference type="NCBI Taxonomy" id="285446"/>
    <lineage>
        <taxon>Bacteria</taxon>
        <taxon>Bacillati</taxon>
        <taxon>Actinomycetota</taxon>
        <taxon>Actinomycetes</taxon>
        <taxon>Kitasatosporales</taxon>
        <taxon>Streptomycetaceae</taxon>
        <taxon>Streptomyces</taxon>
    </lineage>
</organism>
<dbReference type="Proteomes" id="UP000660675">
    <property type="component" value="Unassembled WGS sequence"/>
</dbReference>
<evidence type="ECO:0008006" key="3">
    <source>
        <dbReference type="Google" id="ProtNLM"/>
    </source>
</evidence>
<dbReference type="InterPro" id="IPR036979">
    <property type="entry name" value="CM_dom_sf"/>
</dbReference>